<evidence type="ECO:0000313" key="3">
    <source>
        <dbReference type="Proteomes" id="UP001177212"/>
    </source>
</evidence>
<dbReference type="Proteomes" id="UP001177212">
    <property type="component" value="Unassembled WGS sequence"/>
</dbReference>
<proteinExistence type="predicted"/>
<dbReference type="PANTHER" id="PTHR36932">
    <property type="entry name" value="CAPSULAR POLYSACCHARIDE BIOSYNTHESIS PROTEIN"/>
    <property type="match status" value="1"/>
</dbReference>
<feature type="coiled-coil region" evidence="1">
    <location>
        <begin position="36"/>
        <end position="63"/>
    </location>
</feature>
<accession>A0ABT9FBD8</accession>
<name>A0ABT9FBD8_9GAMM</name>
<evidence type="ECO:0000313" key="2">
    <source>
        <dbReference type="EMBL" id="MDP2564048.1"/>
    </source>
</evidence>
<organism evidence="2 3">
    <name type="scientific">Pseudoalteromonas marina</name>
    <dbReference type="NCBI Taxonomy" id="267375"/>
    <lineage>
        <taxon>Bacteria</taxon>
        <taxon>Pseudomonadati</taxon>
        <taxon>Pseudomonadota</taxon>
        <taxon>Gammaproteobacteria</taxon>
        <taxon>Alteromonadales</taxon>
        <taxon>Pseudoalteromonadaceae</taxon>
        <taxon>Pseudoalteromonas</taxon>
    </lineage>
</organism>
<gene>
    <name evidence="2" type="ORF">Q8W34_05350</name>
</gene>
<dbReference type="InterPro" id="IPR042099">
    <property type="entry name" value="ANL_N_sf"/>
</dbReference>
<dbReference type="EMBL" id="JAUYVT010000003">
    <property type="protein sequence ID" value="MDP2564048.1"/>
    <property type="molecule type" value="Genomic_DNA"/>
</dbReference>
<keyword evidence="1" id="KW-0175">Coiled coil</keyword>
<dbReference type="InterPro" id="IPR053158">
    <property type="entry name" value="CapK_Type1_Caps_Biosynth"/>
</dbReference>
<dbReference type="SUPFAM" id="SSF56801">
    <property type="entry name" value="Acetyl-CoA synthetase-like"/>
    <property type="match status" value="1"/>
</dbReference>
<keyword evidence="3" id="KW-1185">Reference proteome</keyword>
<dbReference type="RefSeq" id="WP_305471455.1">
    <property type="nucleotide sequence ID" value="NZ_JAUYVT010000003.1"/>
</dbReference>
<sequence length="441" mass="50571">MYKSKLYKKAPVLMQELLINIKALIYKVLRENYLYKNRLKELLKNTQLSREELTALNKKLLTEQIDYAKKHCDFYQSINSSKIEDFPVILKDNIKEMPGRFISNDKNIKYFFKSQTGGTTGKPLQLKANLMAIIEDHAQSSRQITWAGLQPSGKKLWLRADLIVPLDQSYAPFWRRNIVDNMLMMSVYHINANTVAQYVDKINSYKPELIQAYPSSICLLAQLIDSSEHKIETPINAIILSSESFTKEESSLIERVFNSKVYSWYGLSERVATVGTCNQGYQHLIEDYGYYEFDQNNQLLATGFHNKAMPLIRYNTGDEFIDVDLNYEPCLCGLPFKKVGGIKGRTGDYLVASNGNKVTIFNHIPKEVTGLIELQLEQTHKLKLIAKVVVGSNFNMTSNAQLIKNVKHYLGQDMEVEVITVDRISRTKSGKFRQVIYSVEP</sequence>
<dbReference type="Gene3D" id="3.40.50.12780">
    <property type="entry name" value="N-terminal domain of ligase-like"/>
    <property type="match status" value="1"/>
</dbReference>
<comment type="caution">
    <text evidence="2">The sequence shown here is derived from an EMBL/GenBank/DDBJ whole genome shotgun (WGS) entry which is preliminary data.</text>
</comment>
<evidence type="ECO:0000256" key="1">
    <source>
        <dbReference type="SAM" id="Coils"/>
    </source>
</evidence>
<reference evidence="2" key="1">
    <citation type="submission" date="2023-07" db="EMBL/GenBank/DDBJ databases">
        <title>Genome content predicts the carbon catabolic preferences of heterotrophic bacteria.</title>
        <authorList>
            <person name="Gralka M."/>
        </authorList>
    </citation>
    <scope>NUCLEOTIDE SEQUENCE</scope>
    <source>
        <strain evidence="2">4G09</strain>
    </source>
</reference>
<protein>
    <submittedName>
        <fullName evidence="2">Uncharacterized protein</fullName>
    </submittedName>
</protein>
<dbReference type="PANTHER" id="PTHR36932:SF1">
    <property type="entry name" value="CAPSULAR POLYSACCHARIDE BIOSYNTHESIS PROTEIN"/>
    <property type="match status" value="1"/>
</dbReference>